<keyword evidence="3 5" id="KW-0238">DNA-binding</keyword>
<dbReference type="Proteomes" id="UP000600865">
    <property type="component" value="Unassembled WGS sequence"/>
</dbReference>
<sequence>MPEVNPKNERLKLEWIEELQIQKAESTIDQRLAALGQYEAATGWADFAAIDRDKVNLYLEAIRATPTRMRTKKAKVRHVRGFFDWMRDDEKLSPKKVRKALLSLRLTDKEERAGNAVKRVNHATVAQIIATIQSMPKASAIDRRNRALLAFTLLSGARDGAIVSMKLKHVLWNDREIIQDPDEVATKASKMIQTWFFPVGEAIEDEVKSYLDYLKDDLGFAPTDPLFPSTLVRQDALDRFAPMGLTKAHWSSAAPMRKIFKVAFTENGMKYYNPHSFRNTLMALAYERDLGPKQMKAWSQNLGHSKLDVTFNSYGNLDANAQRRAMLNIGKAPKPDAGMAAIQAMIDEAVAKRMG</sequence>
<evidence type="ECO:0000259" key="6">
    <source>
        <dbReference type="PROSITE" id="PS51898"/>
    </source>
</evidence>
<dbReference type="EMBL" id="BMYV01000003">
    <property type="protein sequence ID" value="GGX73180.1"/>
    <property type="molecule type" value="Genomic_DNA"/>
</dbReference>
<proteinExistence type="inferred from homology"/>
<evidence type="ECO:0000259" key="7">
    <source>
        <dbReference type="PROSITE" id="PS51900"/>
    </source>
</evidence>
<evidence type="ECO:0000313" key="9">
    <source>
        <dbReference type="Proteomes" id="UP000600865"/>
    </source>
</evidence>
<dbReference type="InterPro" id="IPR050090">
    <property type="entry name" value="Tyrosine_recombinase_XerCD"/>
</dbReference>
<comment type="similarity">
    <text evidence="1">Belongs to the 'phage' integrase family.</text>
</comment>
<evidence type="ECO:0000256" key="4">
    <source>
        <dbReference type="ARBA" id="ARBA00023172"/>
    </source>
</evidence>
<dbReference type="RefSeq" id="WP_189586417.1">
    <property type="nucleotide sequence ID" value="NZ_BMYV01000003.1"/>
</dbReference>
<accession>A0A918KTQ2</accession>
<feature type="domain" description="Tyr recombinase" evidence="6">
    <location>
        <begin position="118"/>
        <end position="327"/>
    </location>
</feature>
<name>A0A918KTQ2_9PROT</name>
<evidence type="ECO:0000256" key="2">
    <source>
        <dbReference type="ARBA" id="ARBA00022908"/>
    </source>
</evidence>
<dbReference type="InterPro" id="IPR013762">
    <property type="entry name" value="Integrase-like_cat_sf"/>
</dbReference>
<dbReference type="GO" id="GO:0006310">
    <property type="term" value="P:DNA recombination"/>
    <property type="evidence" value="ECO:0007669"/>
    <property type="project" value="UniProtKB-KW"/>
</dbReference>
<dbReference type="InterPro" id="IPR011010">
    <property type="entry name" value="DNA_brk_join_enz"/>
</dbReference>
<keyword evidence="9" id="KW-1185">Reference proteome</keyword>
<organism evidence="8 9">
    <name type="scientific">Litorimonas cladophorae</name>
    <dbReference type="NCBI Taxonomy" id="1220491"/>
    <lineage>
        <taxon>Bacteria</taxon>
        <taxon>Pseudomonadati</taxon>
        <taxon>Pseudomonadota</taxon>
        <taxon>Alphaproteobacteria</taxon>
        <taxon>Maricaulales</taxon>
        <taxon>Robiginitomaculaceae</taxon>
    </lineage>
</organism>
<dbReference type="SUPFAM" id="SSF56349">
    <property type="entry name" value="DNA breaking-rejoining enzymes"/>
    <property type="match status" value="1"/>
</dbReference>
<protein>
    <recommendedName>
        <fullName evidence="10">Site-specific recombinase XerD</fullName>
    </recommendedName>
</protein>
<feature type="domain" description="Core-binding (CB)" evidence="7">
    <location>
        <begin position="6"/>
        <end position="87"/>
    </location>
</feature>
<keyword evidence="2" id="KW-0229">DNA integration</keyword>
<dbReference type="GO" id="GO:0003677">
    <property type="term" value="F:DNA binding"/>
    <property type="evidence" value="ECO:0007669"/>
    <property type="project" value="UniProtKB-UniRule"/>
</dbReference>
<gene>
    <name evidence="8" type="ORF">GCM10011309_23970</name>
</gene>
<dbReference type="Gene3D" id="1.10.443.10">
    <property type="entry name" value="Intergrase catalytic core"/>
    <property type="match status" value="1"/>
</dbReference>
<evidence type="ECO:0000256" key="5">
    <source>
        <dbReference type="PROSITE-ProRule" id="PRU01248"/>
    </source>
</evidence>
<reference evidence="8 9" key="1">
    <citation type="journal article" date="2014" name="Int. J. Syst. Evol. Microbiol.">
        <title>Complete genome sequence of Corynebacterium casei LMG S-19264T (=DSM 44701T), isolated from a smear-ripened cheese.</title>
        <authorList>
            <consortium name="US DOE Joint Genome Institute (JGI-PGF)"/>
            <person name="Walter F."/>
            <person name="Albersmeier A."/>
            <person name="Kalinowski J."/>
            <person name="Ruckert C."/>
        </authorList>
    </citation>
    <scope>NUCLEOTIDE SEQUENCE [LARGE SCALE GENOMIC DNA]</scope>
    <source>
        <strain evidence="8 9">KCTC 23968</strain>
    </source>
</reference>
<evidence type="ECO:0000256" key="1">
    <source>
        <dbReference type="ARBA" id="ARBA00008857"/>
    </source>
</evidence>
<dbReference type="CDD" id="cd00397">
    <property type="entry name" value="DNA_BRE_C"/>
    <property type="match status" value="1"/>
</dbReference>
<dbReference type="PANTHER" id="PTHR30349">
    <property type="entry name" value="PHAGE INTEGRASE-RELATED"/>
    <property type="match status" value="1"/>
</dbReference>
<evidence type="ECO:0000313" key="8">
    <source>
        <dbReference type="EMBL" id="GGX73180.1"/>
    </source>
</evidence>
<dbReference type="Pfam" id="PF00589">
    <property type="entry name" value="Phage_integrase"/>
    <property type="match status" value="1"/>
</dbReference>
<dbReference type="InterPro" id="IPR044068">
    <property type="entry name" value="CB"/>
</dbReference>
<dbReference type="InterPro" id="IPR002104">
    <property type="entry name" value="Integrase_catalytic"/>
</dbReference>
<evidence type="ECO:0000256" key="3">
    <source>
        <dbReference type="ARBA" id="ARBA00023125"/>
    </source>
</evidence>
<dbReference type="PROSITE" id="PS51898">
    <property type="entry name" value="TYR_RECOMBINASE"/>
    <property type="match status" value="1"/>
</dbReference>
<dbReference type="AlphaFoldDB" id="A0A918KTQ2"/>
<dbReference type="PROSITE" id="PS51900">
    <property type="entry name" value="CB"/>
    <property type="match status" value="1"/>
</dbReference>
<dbReference type="PANTHER" id="PTHR30349:SF41">
    <property type="entry name" value="INTEGRASE_RECOMBINASE PROTEIN MJ0367-RELATED"/>
    <property type="match status" value="1"/>
</dbReference>
<dbReference type="GO" id="GO:0015074">
    <property type="term" value="P:DNA integration"/>
    <property type="evidence" value="ECO:0007669"/>
    <property type="project" value="UniProtKB-KW"/>
</dbReference>
<comment type="caution">
    <text evidence="8">The sequence shown here is derived from an EMBL/GenBank/DDBJ whole genome shotgun (WGS) entry which is preliminary data.</text>
</comment>
<evidence type="ECO:0008006" key="10">
    <source>
        <dbReference type="Google" id="ProtNLM"/>
    </source>
</evidence>
<keyword evidence="4" id="KW-0233">DNA recombination</keyword>